<dbReference type="SUPFAM" id="SSF48452">
    <property type="entry name" value="TPR-like"/>
    <property type="match status" value="1"/>
</dbReference>
<reference evidence="3" key="1">
    <citation type="submission" date="2019-01" db="EMBL/GenBank/DDBJ databases">
        <title>Anaerobic oxidation of ethane by archaea from a marine hydrocarbon seep.</title>
        <authorList>
            <person name="Musat F."/>
        </authorList>
    </citation>
    <scope>NUCLEOTIDE SEQUENCE [LARGE SCALE GENOMIC DNA]</scope>
</reference>
<proteinExistence type="predicted"/>
<dbReference type="SUPFAM" id="SSF48371">
    <property type="entry name" value="ARM repeat"/>
    <property type="match status" value="1"/>
</dbReference>
<evidence type="ECO:0000313" key="2">
    <source>
        <dbReference type="EMBL" id="RZB29482.1"/>
    </source>
</evidence>
<dbReference type="Gene3D" id="1.25.40.10">
    <property type="entry name" value="Tetratricopeptide repeat domain"/>
    <property type="match status" value="1"/>
</dbReference>
<sequence>MDKSELIKSLADYDSRREVVKAAIKDEEVRRSLFSLVEERAINKTLDIPMDYNGSMRIGRELDILLNAMDAVSEIGAWDSQLVQPIIPSVINLLDYEFYYTNKRAAEIIASAVNKDSIELIRPAIPKLTNLLEHREIIIEDTKIDNMDSVGNAQRALLFISVINCESLKDAIPKMMKYSDDYDSNIKDILQNISEQYCELLKPILPEIIEHLDNNEYIRIIGNVAQNDVETIKPAIPILIQQLDKPDFREESARVLGIIVEGNVGYVQSAIPKLIKLLDSSDEWVCVNAARSLKIVSQQDETLIRRLDSIIDNVSLFDEVCHLENTRDFYAYDLAFDAVNKNPNDPEALKAFGEMIGHNFNRFEFDLSTKSKLKAREKSIEYFKKSAEIKPTFETYEHIGSAYLLFWMDMGSAPEGGEIDGEIRQDLIRKSIYYSTKASELNPEDIECQLRIALNNNILRNYDEAISLLEELYQKDPDNHEVYGRLADFYVDAAKRLNEENNYYEAYEYLTKAKSIEDIYSSTREELDQMLEDENLKSKLKNQLNNLNSKIKTLTKERSEKFSESGEMAYSECIKDNPQLAPDAKTKLDEILAIDNLMSKTNQEMEKTKARKKKSGFLAKIGDAVSSTAKQGKLKVELYNLERKKKSAFTDFGEALWTSHKNGDDALQELSDIWQAIEKIEQQINKNEEEIENLNKYIK</sequence>
<dbReference type="InterPro" id="IPR011989">
    <property type="entry name" value="ARM-like"/>
</dbReference>
<gene>
    <name evidence="2" type="ORF">AEth_01117</name>
</gene>
<protein>
    <submittedName>
        <fullName evidence="2">Uncharacterized protein</fullName>
    </submittedName>
</protein>
<dbReference type="EMBL" id="RPGO01000026">
    <property type="protein sequence ID" value="RZB29482.1"/>
    <property type="molecule type" value="Genomic_DNA"/>
</dbReference>
<dbReference type="Gene3D" id="1.25.10.10">
    <property type="entry name" value="Leucine-rich Repeat Variant"/>
    <property type="match status" value="2"/>
</dbReference>
<evidence type="ECO:0000313" key="3">
    <source>
        <dbReference type="Proteomes" id="UP000291831"/>
    </source>
</evidence>
<evidence type="ECO:0000256" key="1">
    <source>
        <dbReference type="SAM" id="Coils"/>
    </source>
</evidence>
<dbReference type="InterPro" id="IPR016024">
    <property type="entry name" value="ARM-type_fold"/>
</dbReference>
<dbReference type="AlphaFoldDB" id="A0A8B3S3B6"/>
<dbReference type="InterPro" id="IPR011990">
    <property type="entry name" value="TPR-like_helical_dom_sf"/>
</dbReference>
<dbReference type="Proteomes" id="UP000291831">
    <property type="component" value="Unassembled WGS sequence"/>
</dbReference>
<comment type="caution">
    <text evidence="2">The sequence shown here is derived from an EMBL/GenBank/DDBJ whole genome shotgun (WGS) entry which is preliminary data.</text>
</comment>
<accession>A0A8B3S3B6</accession>
<feature type="coiled-coil region" evidence="1">
    <location>
        <begin position="530"/>
        <end position="564"/>
    </location>
</feature>
<name>A0A8B3S3B6_9EURY</name>
<keyword evidence="1" id="KW-0175">Coiled coil</keyword>
<dbReference type="Pfam" id="PF14559">
    <property type="entry name" value="TPR_19"/>
    <property type="match status" value="1"/>
</dbReference>
<organism evidence="2 3">
    <name type="scientific">Candidatus Argoarchaeum ethanivorans</name>
    <dbReference type="NCBI Taxonomy" id="2608793"/>
    <lineage>
        <taxon>Archaea</taxon>
        <taxon>Methanobacteriati</taxon>
        <taxon>Methanobacteriota</taxon>
        <taxon>Stenosarchaea group</taxon>
        <taxon>Methanomicrobia</taxon>
        <taxon>Methanosarcinales</taxon>
        <taxon>Methanosarcinales incertae sedis</taxon>
        <taxon>GOM Arc I cluster</taxon>
        <taxon>Candidatus Argoarchaeum</taxon>
    </lineage>
</organism>